<dbReference type="EMBL" id="CP108222">
    <property type="protein sequence ID" value="WTT14370.1"/>
    <property type="molecule type" value="Genomic_DNA"/>
</dbReference>
<dbReference type="AlphaFoldDB" id="A0AAU1ZQ01"/>
<dbReference type="Pfam" id="PF07398">
    <property type="entry name" value="MDMPI_C"/>
    <property type="match status" value="1"/>
</dbReference>
<dbReference type="InterPro" id="IPR036527">
    <property type="entry name" value="SCP2_sterol-bd_dom_sf"/>
</dbReference>
<feature type="domain" description="MDMPI C-terminal" evidence="1">
    <location>
        <begin position="160"/>
        <end position="227"/>
    </location>
</feature>
<dbReference type="GO" id="GO:0016853">
    <property type="term" value="F:isomerase activity"/>
    <property type="evidence" value="ECO:0007669"/>
    <property type="project" value="UniProtKB-KW"/>
</dbReference>
<evidence type="ECO:0000313" key="3">
    <source>
        <dbReference type="EMBL" id="WTT14370.1"/>
    </source>
</evidence>
<dbReference type="SUPFAM" id="SSF55718">
    <property type="entry name" value="SCP-like"/>
    <property type="match status" value="1"/>
</dbReference>
<reference evidence="3" key="1">
    <citation type="submission" date="2022-10" db="EMBL/GenBank/DDBJ databases">
        <title>The complete genomes of actinobacterial strains from the NBC collection.</title>
        <authorList>
            <person name="Joergensen T.S."/>
            <person name="Alvarez Arevalo M."/>
            <person name="Sterndorff E.B."/>
            <person name="Faurdal D."/>
            <person name="Vuksanovic O."/>
            <person name="Mourched A.-S."/>
            <person name="Charusanti P."/>
            <person name="Shaw S."/>
            <person name="Blin K."/>
            <person name="Weber T."/>
        </authorList>
    </citation>
    <scope>NUCLEOTIDE SEQUENCE</scope>
    <source>
        <strain evidence="3">NBC_00093</strain>
    </source>
</reference>
<dbReference type="InterPro" id="IPR034660">
    <property type="entry name" value="DinB/YfiT-like"/>
</dbReference>
<evidence type="ECO:0000259" key="1">
    <source>
        <dbReference type="Pfam" id="PF07398"/>
    </source>
</evidence>
<dbReference type="SUPFAM" id="SSF109854">
    <property type="entry name" value="DinB/YfiT-like putative metalloenzymes"/>
    <property type="match status" value="1"/>
</dbReference>
<accession>A0AAU1ZQ01</accession>
<proteinExistence type="predicted"/>
<sequence length="235" mass="25282">MTSCDRHDLTATLPWMRDGTDLLLTVADRLTDDGLCAPSTLPGWTRAHVIGHLARNAEALGRLAAWARTGVPTPMYADREQRAVEIEDSAALPPAELRRQLKTTAAELDDALATLDAGSWRAEVRSALGRTIPAAEIPWMRVREVWLHALDLDAGATFADLPVDVVDTLLDDVTGALSVRPHCPSVRLAPTDRDRTWTLGPSGDPEVAEAPAAELLAWVTGRGGGPVPVVLPSWL</sequence>
<dbReference type="InterPro" id="IPR010872">
    <property type="entry name" value="MDMPI_C-term_domain"/>
</dbReference>
<gene>
    <name evidence="3" type="ORF">OHA22_02005</name>
</gene>
<name>A0AAU1ZQ01_9ACTN</name>
<feature type="domain" description="Mycothiol-dependent maleylpyruvate isomerase metal-binding" evidence="2">
    <location>
        <begin position="17"/>
        <end position="152"/>
    </location>
</feature>
<protein>
    <submittedName>
        <fullName evidence="3">Maleylpyruvate isomerase family mycothiol-dependent enzyme</fullName>
    </submittedName>
</protein>
<dbReference type="Gene3D" id="3.30.1050.20">
    <property type="match status" value="1"/>
</dbReference>
<dbReference type="NCBIfam" id="TIGR03083">
    <property type="entry name" value="maleylpyruvate isomerase family mycothiol-dependent enzyme"/>
    <property type="match status" value="1"/>
</dbReference>
<dbReference type="InterPro" id="IPR017517">
    <property type="entry name" value="Maleyloyr_isom"/>
</dbReference>
<keyword evidence="3" id="KW-0413">Isomerase</keyword>
<dbReference type="GO" id="GO:0046872">
    <property type="term" value="F:metal ion binding"/>
    <property type="evidence" value="ECO:0007669"/>
    <property type="project" value="InterPro"/>
</dbReference>
<organism evidence="3">
    <name type="scientific">Streptomyces sp. NBC_00093</name>
    <dbReference type="NCBI Taxonomy" id="2975649"/>
    <lineage>
        <taxon>Bacteria</taxon>
        <taxon>Bacillati</taxon>
        <taxon>Actinomycetota</taxon>
        <taxon>Actinomycetes</taxon>
        <taxon>Kitasatosporales</taxon>
        <taxon>Streptomycetaceae</taxon>
        <taxon>Streptomyces</taxon>
    </lineage>
</organism>
<dbReference type="Pfam" id="PF11716">
    <property type="entry name" value="MDMPI_N"/>
    <property type="match status" value="1"/>
</dbReference>
<dbReference type="Gene3D" id="1.20.120.450">
    <property type="entry name" value="dinb family like domain"/>
    <property type="match status" value="1"/>
</dbReference>
<evidence type="ECO:0000259" key="2">
    <source>
        <dbReference type="Pfam" id="PF11716"/>
    </source>
</evidence>
<dbReference type="InterPro" id="IPR024344">
    <property type="entry name" value="MDMPI_metal-binding"/>
</dbReference>